<dbReference type="GO" id="GO:0055037">
    <property type="term" value="C:recycling endosome"/>
    <property type="evidence" value="ECO:0007669"/>
    <property type="project" value="UniProtKB-SubCell"/>
</dbReference>
<feature type="domain" description="FIP-RBD" evidence="8">
    <location>
        <begin position="1213"/>
        <end position="1275"/>
    </location>
</feature>
<reference evidence="9" key="3">
    <citation type="submission" date="2025-09" db="UniProtKB">
        <authorList>
            <consortium name="Ensembl"/>
        </authorList>
    </citation>
    <scope>IDENTIFICATION</scope>
</reference>
<dbReference type="InParanoid" id="A0A671WMV7"/>
<feature type="domain" description="C2" evidence="7">
    <location>
        <begin position="1"/>
        <end position="120"/>
    </location>
</feature>
<dbReference type="FunFam" id="2.60.40.150:FF:000070">
    <property type="entry name" value="rab11 family-interacting protein 2 isoform X1"/>
    <property type="match status" value="1"/>
</dbReference>
<keyword evidence="3" id="KW-0597">Phosphoprotein</keyword>
<feature type="compositionally biased region" description="Low complexity" evidence="6">
    <location>
        <begin position="1111"/>
        <end position="1125"/>
    </location>
</feature>
<feature type="compositionally biased region" description="Basic and acidic residues" evidence="6">
    <location>
        <begin position="747"/>
        <end position="825"/>
    </location>
</feature>
<evidence type="ECO:0000256" key="1">
    <source>
        <dbReference type="ARBA" id="ARBA00004172"/>
    </source>
</evidence>
<evidence type="ECO:0000313" key="10">
    <source>
        <dbReference type="Proteomes" id="UP000472265"/>
    </source>
</evidence>
<dbReference type="Pfam" id="PF00168">
    <property type="entry name" value="C2"/>
    <property type="match status" value="1"/>
</dbReference>
<keyword evidence="4" id="KW-0967">Endosome</keyword>
<dbReference type="Gene3D" id="1.20.5.2440">
    <property type="match status" value="1"/>
</dbReference>
<dbReference type="GO" id="GO:0031267">
    <property type="term" value="F:small GTPase binding"/>
    <property type="evidence" value="ECO:0007669"/>
    <property type="project" value="InterPro"/>
</dbReference>
<keyword evidence="2" id="KW-0813">Transport</keyword>
<evidence type="ECO:0000256" key="5">
    <source>
        <dbReference type="ARBA" id="ARBA00022927"/>
    </source>
</evidence>
<dbReference type="PROSITE" id="PS51511">
    <property type="entry name" value="FIP_RBD"/>
    <property type="match status" value="1"/>
</dbReference>
<feature type="compositionally biased region" description="Basic and acidic residues" evidence="6">
    <location>
        <begin position="937"/>
        <end position="952"/>
    </location>
</feature>
<dbReference type="Proteomes" id="UP000472265">
    <property type="component" value="Chromosome 12"/>
</dbReference>
<feature type="compositionally biased region" description="Polar residues" evidence="6">
    <location>
        <begin position="883"/>
        <end position="936"/>
    </location>
</feature>
<dbReference type="PANTHER" id="PTHR15746:SF25">
    <property type="entry name" value="CALPONIN HOMOLOGY DOMAIN-CONTAINING PROTEIN DDB_G0272472 ISOFORM X1"/>
    <property type="match status" value="1"/>
</dbReference>
<feature type="compositionally biased region" description="Basic and acidic residues" evidence="6">
    <location>
        <begin position="832"/>
        <end position="875"/>
    </location>
</feature>
<dbReference type="InterPro" id="IPR019018">
    <property type="entry name" value="Rab-bd_FIP-RBD"/>
</dbReference>
<keyword evidence="10" id="KW-1185">Reference proteome</keyword>
<evidence type="ECO:0000259" key="7">
    <source>
        <dbReference type="PROSITE" id="PS50004"/>
    </source>
</evidence>
<dbReference type="SMART" id="SM00239">
    <property type="entry name" value="C2"/>
    <property type="match status" value="1"/>
</dbReference>
<dbReference type="SUPFAM" id="SSF144270">
    <property type="entry name" value="Eferin C-derminal domain-like"/>
    <property type="match status" value="1"/>
</dbReference>
<feature type="compositionally biased region" description="Basic and acidic residues" evidence="6">
    <location>
        <begin position="961"/>
        <end position="971"/>
    </location>
</feature>
<accession>A0A671WMV7</accession>
<evidence type="ECO:0000256" key="2">
    <source>
        <dbReference type="ARBA" id="ARBA00022448"/>
    </source>
</evidence>
<dbReference type="SUPFAM" id="SSF49562">
    <property type="entry name" value="C2 domain (Calcium/lipid-binding domain, CaLB)"/>
    <property type="match status" value="1"/>
</dbReference>
<proteinExistence type="predicted"/>
<reference evidence="9" key="1">
    <citation type="submission" date="2021-04" db="EMBL/GenBank/DDBJ databases">
        <authorList>
            <consortium name="Wellcome Sanger Institute Data Sharing"/>
        </authorList>
    </citation>
    <scope>NUCLEOTIDE SEQUENCE [LARGE SCALE GENOMIC DNA]</scope>
</reference>
<evidence type="ECO:0000256" key="4">
    <source>
        <dbReference type="ARBA" id="ARBA00022753"/>
    </source>
</evidence>
<feature type="region of interest" description="Disordered" evidence="6">
    <location>
        <begin position="189"/>
        <end position="722"/>
    </location>
</feature>
<feature type="compositionally biased region" description="Polar residues" evidence="6">
    <location>
        <begin position="314"/>
        <end position="326"/>
    </location>
</feature>
<sequence>MSLSDQLWCPASAQVTVLQARGLRIKGKGGTNDAYAVMQVGKEKYQTSVAEKSVAPVWKEEATFDLPQQQRGGGGGTERSTLHVQVLHRALVGPDKLLGQAVINLLQLSEDRTRNKTEWFKLLDKTGKADKDRGEVLVDIQFMRNNMTASMFDLSAAGKSRSRLGKLKDKVRGKKKESDTVSTIVPSFTQVLTDSEEEGNGDAEAAAGKDEKKKKHKMKSLFSPKSNLQKNMSQSMSVLPGKNSPLSGSQSSGLNVDPSEGKKKFKFKIHKRSGSSDNKDSSSGLQKHGATEQSNLCINGSHVYCEEPPARTSRIGSNFSLASSGHGSMEDVPDSSPPSVDSLRGVRQYSPWTEEEEEMAEVENIKEDVEEERITLEEEEEERMRQEEEDAERLAEEKRRQERRRVEEEEKRQKEEEERIRIEEEKAQEEMRRQEEEQRLAEEKQRLEEEERRRNEEEKLRKEEEERSRREEEERARREEERERLAEEKRRLEEEEEEERRRRIKEEEKRQSEEEERIRMAEERAKEERRRQEEERKLAEERMRLEEEERRKIEEEEVRRLEEQERKRIEEEERIRMEEEMAQEQRRREEEESAKRQEEERKLVEQKRRLKEQERRQREEEERIGMEEERKRQEEEDKLAEDRKRLEEEERRRIEEEEVRKEEEEKRKEEEERRRREEEELVRKLEEEREEKRRLEEEERKRKEEERIKKEEEEKARREKEEYKRLVEKKIKLEEEERKRIEAEEKIRKEEEERVKAEEEERRQEEAREKLAEEKRIMEEQQRKIKEEEKKQREEEERIRKGEAKRHQEEEGKRREEEERIRQEEQENTSMENKRRSREVEENKIKMEEEERARKLEKVIRNAEEQKKRENKTKQEVAGSKSKVGSSAEVRSTNPFDEDFSNNPFDENPNSPDSTTVSTGQQRSQPAVSLAGSKTSSTDEKDLMGSQREKRPAPLPPGRNQAERQSQREQDGSTLHLVQVNKQSKDKDDKTISVPPQRSVHMIAPLSRSPTDAKNPQSLAQSKGKRPAPSAPAEPKKALSSDGKIANKSSSEAKLEPIAYSLNPFEDDEDENEPTAQDTAGSIQGPPAVSQAADGDATSQAKIKSSKKARAPLLPATTAATSSTLISQNTEGGHDTGVTTQDDNLTHPLHPEEAPVQESQPAMTVAQEAPPVTSRRLQPVKPLNPLGQQPVSVAQGEIDNKSTGIHSEVQDKTKANDTELKGPYSQLTREELISLVLKQDNQLSERDKKICELEQYIDNLLVRVMEESPTILMSMNSMKKTV</sequence>
<dbReference type="PANTHER" id="PTHR15746">
    <property type="entry name" value="RAB11-RELATED"/>
    <property type="match status" value="1"/>
</dbReference>
<dbReference type="InterPro" id="IPR037245">
    <property type="entry name" value="FIP-RBD_C_sf"/>
</dbReference>
<evidence type="ECO:0000259" key="8">
    <source>
        <dbReference type="PROSITE" id="PS51511"/>
    </source>
</evidence>
<dbReference type="Ensembl" id="ENSSAUT00010039965.1">
    <property type="protein sequence ID" value="ENSSAUP00010037952.1"/>
    <property type="gene ID" value="ENSSAUG00010016013.1"/>
</dbReference>
<gene>
    <name evidence="9" type="primary">rab11fip1b</name>
</gene>
<dbReference type="OMA" id="ANKACEP"/>
<dbReference type="GeneTree" id="ENSGT00940000165511"/>
<name>A0A671WMV7_SPAAU</name>
<dbReference type="GO" id="GO:0045055">
    <property type="term" value="P:regulated exocytosis"/>
    <property type="evidence" value="ECO:0007669"/>
    <property type="project" value="TreeGrafter"/>
</dbReference>
<organism evidence="9 10">
    <name type="scientific">Sparus aurata</name>
    <name type="common">Gilthead sea bream</name>
    <dbReference type="NCBI Taxonomy" id="8175"/>
    <lineage>
        <taxon>Eukaryota</taxon>
        <taxon>Metazoa</taxon>
        <taxon>Chordata</taxon>
        <taxon>Craniata</taxon>
        <taxon>Vertebrata</taxon>
        <taxon>Euteleostomi</taxon>
        <taxon>Actinopterygii</taxon>
        <taxon>Neopterygii</taxon>
        <taxon>Teleostei</taxon>
        <taxon>Neoteleostei</taxon>
        <taxon>Acanthomorphata</taxon>
        <taxon>Eupercaria</taxon>
        <taxon>Spariformes</taxon>
        <taxon>Sparidae</taxon>
        <taxon>Sparus</taxon>
    </lineage>
</organism>
<evidence type="ECO:0000313" key="9">
    <source>
        <dbReference type="Ensembl" id="ENSSAUP00010037952.1"/>
    </source>
</evidence>
<feature type="compositionally biased region" description="Basic residues" evidence="6">
    <location>
        <begin position="163"/>
        <end position="175"/>
    </location>
</feature>
<feature type="compositionally biased region" description="Polar residues" evidence="6">
    <location>
        <begin position="1126"/>
        <end position="1143"/>
    </location>
</feature>
<feature type="region of interest" description="Disordered" evidence="6">
    <location>
        <begin position="163"/>
        <end position="182"/>
    </location>
</feature>
<comment type="subcellular location">
    <subcellularLocation>
        <location evidence="1">Recycling endosome</location>
    </subcellularLocation>
</comment>
<dbReference type="OrthoDB" id="8956628at2759"/>
<feature type="compositionally biased region" description="Basic residues" evidence="6">
    <location>
        <begin position="263"/>
        <end position="273"/>
    </location>
</feature>
<feature type="compositionally biased region" description="Polar residues" evidence="6">
    <location>
        <begin position="1008"/>
        <end position="1021"/>
    </location>
</feature>
<dbReference type="Gene3D" id="2.60.40.150">
    <property type="entry name" value="C2 domain"/>
    <property type="match status" value="1"/>
</dbReference>
<evidence type="ECO:0000256" key="3">
    <source>
        <dbReference type="ARBA" id="ARBA00022553"/>
    </source>
</evidence>
<feature type="compositionally biased region" description="Polar residues" evidence="6">
    <location>
        <begin position="223"/>
        <end position="237"/>
    </location>
</feature>
<dbReference type="InterPro" id="IPR035892">
    <property type="entry name" value="C2_domain_sf"/>
</dbReference>
<evidence type="ECO:0000256" key="6">
    <source>
        <dbReference type="SAM" id="MobiDB-lite"/>
    </source>
</evidence>
<dbReference type="GO" id="GO:0015031">
    <property type="term" value="P:protein transport"/>
    <property type="evidence" value="ECO:0007669"/>
    <property type="project" value="UniProtKB-KW"/>
</dbReference>
<feature type="region of interest" description="Disordered" evidence="6">
    <location>
        <begin position="747"/>
        <end position="1162"/>
    </location>
</feature>
<reference evidence="9" key="2">
    <citation type="submission" date="2025-08" db="UniProtKB">
        <authorList>
            <consortium name="Ensembl"/>
        </authorList>
    </citation>
    <scope>IDENTIFICATION</scope>
</reference>
<dbReference type="InterPro" id="IPR037789">
    <property type="entry name" value="FIP_classI"/>
</dbReference>
<keyword evidence="5" id="KW-0653">Protein transport</keyword>
<dbReference type="PROSITE" id="PS50004">
    <property type="entry name" value="C2"/>
    <property type="match status" value="1"/>
</dbReference>
<dbReference type="CDD" id="cd08682">
    <property type="entry name" value="C2_Rab11-FIP_classI"/>
    <property type="match status" value="1"/>
</dbReference>
<protein>
    <submittedName>
        <fullName evidence="9">Calponin homology domain-containing protein DDB_G0272472-like</fullName>
    </submittedName>
</protein>
<feature type="compositionally biased region" description="Polar residues" evidence="6">
    <location>
        <begin position="244"/>
        <end position="254"/>
    </location>
</feature>
<feature type="compositionally biased region" description="Basic and acidic residues" evidence="6">
    <location>
        <begin position="363"/>
        <end position="722"/>
    </location>
</feature>
<dbReference type="InterPro" id="IPR000008">
    <property type="entry name" value="C2_dom"/>
</dbReference>